<evidence type="ECO:0000256" key="4">
    <source>
        <dbReference type="ARBA" id="ARBA00022917"/>
    </source>
</evidence>
<evidence type="ECO:0000313" key="10">
    <source>
        <dbReference type="Proteomes" id="UP000234239"/>
    </source>
</evidence>
<keyword evidence="3 5" id="KW-0963">Cytoplasm</keyword>
<dbReference type="InterPro" id="IPR036191">
    <property type="entry name" value="RRF_sf"/>
</dbReference>
<evidence type="ECO:0000256" key="1">
    <source>
        <dbReference type="ARBA" id="ARBA00004496"/>
    </source>
</evidence>
<dbReference type="Pfam" id="PF01765">
    <property type="entry name" value="RRF"/>
    <property type="match status" value="1"/>
</dbReference>
<gene>
    <name evidence="5" type="primary">frr</name>
    <name evidence="7" type="ORF">AWM72_08080</name>
    <name evidence="8" type="ORF">CYJ28_01670</name>
</gene>
<evidence type="ECO:0000256" key="2">
    <source>
        <dbReference type="ARBA" id="ARBA00005912"/>
    </source>
</evidence>
<keyword evidence="9" id="KW-1185">Reference proteome</keyword>
<evidence type="ECO:0000313" key="9">
    <source>
        <dbReference type="Proteomes" id="UP000069912"/>
    </source>
</evidence>
<dbReference type="KEGG" id="asan:AWM72_08080"/>
<dbReference type="Gene3D" id="1.10.132.20">
    <property type="entry name" value="Ribosome-recycling factor"/>
    <property type="match status" value="1"/>
</dbReference>
<protein>
    <recommendedName>
        <fullName evidence="5">Ribosome-recycling factor</fullName>
        <shortName evidence="5">RRF</shortName>
    </recommendedName>
    <alternativeName>
        <fullName evidence="5">Ribosome-releasing factor</fullName>
    </alternativeName>
</protein>
<reference evidence="9" key="2">
    <citation type="submission" date="2016-01" db="EMBL/GenBank/DDBJ databases">
        <title>Six Aerococcus type strain genome sequencing and assembly using PacBio and Illumina Hiseq.</title>
        <authorList>
            <person name="Carkaci D."/>
            <person name="Dargis R."/>
            <person name="Nielsen X.C."/>
            <person name="Skovgaard O."/>
            <person name="Fuursted K."/>
            <person name="Christensen J.J."/>
        </authorList>
    </citation>
    <scope>NUCLEOTIDE SEQUENCE [LARGE SCALE GENOMIC DNA]</scope>
    <source>
        <strain evidence="9">CCUG43001</strain>
    </source>
</reference>
<dbReference type="SUPFAM" id="SSF55194">
    <property type="entry name" value="Ribosome recycling factor, RRF"/>
    <property type="match status" value="1"/>
</dbReference>
<evidence type="ECO:0000256" key="5">
    <source>
        <dbReference type="HAMAP-Rule" id="MF_00040"/>
    </source>
</evidence>
<dbReference type="NCBIfam" id="TIGR00496">
    <property type="entry name" value="frr"/>
    <property type="match status" value="1"/>
</dbReference>
<reference evidence="8 10" key="3">
    <citation type="submission" date="2017-12" db="EMBL/GenBank/DDBJ databases">
        <title>Phylogenetic diversity of female urinary microbiome.</title>
        <authorList>
            <person name="Thomas-White K."/>
            <person name="Wolfe A.J."/>
        </authorList>
    </citation>
    <scope>NUCLEOTIDE SEQUENCE [LARGE SCALE GENOMIC DNA]</scope>
    <source>
        <strain evidence="8 10">UMB0139</strain>
    </source>
</reference>
<dbReference type="FunFam" id="1.10.132.20:FF:000001">
    <property type="entry name" value="Ribosome-recycling factor"/>
    <property type="match status" value="1"/>
</dbReference>
<dbReference type="PANTHER" id="PTHR20982">
    <property type="entry name" value="RIBOSOME RECYCLING FACTOR"/>
    <property type="match status" value="1"/>
</dbReference>
<proteinExistence type="inferred from homology"/>
<dbReference type="Proteomes" id="UP000234239">
    <property type="component" value="Unassembled WGS sequence"/>
</dbReference>
<dbReference type="OrthoDB" id="9804006at2"/>
<accession>A0A0X8FCA8</accession>
<sequence>MAINTLIKDTENRMKKSEESLRGELARIRAGVANASLLSGIEVDYYGAPTPLQSIASITIPEARMLVVTPYDKSALENIEHAINASDIGIAPTNDGDKIRLVIPALTTERRQELSKLVGKDLEDAKVAVRHIRRDAIDTIKKAEKDSEITEDDQRRMEEDVQKVTDQSIARLEDIAKEKEEEILNG</sequence>
<dbReference type="InterPro" id="IPR002661">
    <property type="entry name" value="Ribosome_recyc_fac"/>
</dbReference>
<evidence type="ECO:0000313" key="8">
    <source>
        <dbReference type="EMBL" id="PKZ23284.1"/>
    </source>
</evidence>
<name>A0A0X8FCA8_9LACT</name>
<evidence type="ECO:0000313" key="7">
    <source>
        <dbReference type="EMBL" id="AMB94715.1"/>
    </source>
</evidence>
<dbReference type="CDD" id="cd00520">
    <property type="entry name" value="RRF"/>
    <property type="match status" value="1"/>
</dbReference>
<reference evidence="7 9" key="1">
    <citation type="journal article" date="2016" name="Genome Announc.">
        <title>Complete Genome Sequences of Aerococcus christensenii CCUG 28831T, Aerococcus sanguinicola CCUG 43001T, Aerococcus urinae CCUG 36881T, Aerococcus urinaeequi CCUG 28094T, Aerococcus urinaehominis CCUG 42038 BT, and Aerococcus viridans CCUG 4311T.</title>
        <authorList>
            <person name="Carkaci D."/>
            <person name="Dargis R."/>
            <person name="Nielsen X.C."/>
            <person name="Skovgaard O."/>
            <person name="Fuursted K."/>
            <person name="Christensen J.J."/>
        </authorList>
    </citation>
    <scope>NUCLEOTIDE SEQUENCE [LARGE SCALE GENOMIC DNA]</scope>
    <source>
        <strain evidence="7 9">CCUG43001</strain>
    </source>
</reference>
<dbReference type="EMBL" id="CP014160">
    <property type="protein sequence ID" value="AMB94715.1"/>
    <property type="molecule type" value="Genomic_DNA"/>
</dbReference>
<dbReference type="Gene3D" id="3.30.1360.40">
    <property type="match status" value="1"/>
</dbReference>
<evidence type="ECO:0000256" key="3">
    <source>
        <dbReference type="ARBA" id="ARBA00022490"/>
    </source>
</evidence>
<feature type="domain" description="Ribosome recycling factor" evidence="6">
    <location>
        <begin position="22"/>
        <end position="184"/>
    </location>
</feature>
<comment type="function">
    <text evidence="5">Responsible for the release of ribosomes from messenger RNA at the termination of protein biosynthesis. May increase the efficiency of translation by recycling ribosomes from one round of translation to another.</text>
</comment>
<comment type="subcellular location">
    <subcellularLocation>
        <location evidence="1 5">Cytoplasm</location>
    </subcellularLocation>
</comment>
<dbReference type="GO" id="GO:0005737">
    <property type="term" value="C:cytoplasm"/>
    <property type="evidence" value="ECO:0007669"/>
    <property type="project" value="UniProtKB-SubCell"/>
</dbReference>
<dbReference type="GeneID" id="92904024"/>
<dbReference type="PANTHER" id="PTHR20982:SF3">
    <property type="entry name" value="MITOCHONDRIAL RIBOSOME RECYCLING FACTOR PSEUDO 1"/>
    <property type="match status" value="1"/>
</dbReference>
<dbReference type="Proteomes" id="UP000069912">
    <property type="component" value="Chromosome"/>
</dbReference>
<comment type="similarity">
    <text evidence="2 5">Belongs to the RRF family.</text>
</comment>
<dbReference type="InterPro" id="IPR023584">
    <property type="entry name" value="Ribosome_recyc_fac_dom"/>
</dbReference>
<keyword evidence="4 5" id="KW-0648">Protein biosynthesis</keyword>
<dbReference type="EMBL" id="PKGY01000001">
    <property type="protein sequence ID" value="PKZ23284.1"/>
    <property type="molecule type" value="Genomic_DNA"/>
</dbReference>
<dbReference type="GO" id="GO:0006415">
    <property type="term" value="P:translational termination"/>
    <property type="evidence" value="ECO:0007669"/>
    <property type="project" value="UniProtKB-UniRule"/>
</dbReference>
<dbReference type="GO" id="GO:0043023">
    <property type="term" value="F:ribosomal large subunit binding"/>
    <property type="evidence" value="ECO:0007669"/>
    <property type="project" value="TreeGrafter"/>
</dbReference>
<dbReference type="HAMAP" id="MF_00040">
    <property type="entry name" value="RRF"/>
    <property type="match status" value="1"/>
</dbReference>
<organism evidence="7 9">
    <name type="scientific">Aerococcus sanguinicola</name>
    <dbReference type="NCBI Taxonomy" id="119206"/>
    <lineage>
        <taxon>Bacteria</taxon>
        <taxon>Bacillati</taxon>
        <taxon>Bacillota</taxon>
        <taxon>Bacilli</taxon>
        <taxon>Lactobacillales</taxon>
        <taxon>Aerococcaceae</taxon>
        <taxon>Aerococcus</taxon>
    </lineage>
</organism>
<dbReference type="RefSeq" id="WP_067976061.1">
    <property type="nucleotide sequence ID" value="NZ_CAJHKM010000002.1"/>
</dbReference>
<dbReference type="FunFam" id="3.30.1360.40:FF:000001">
    <property type="entry name" value="Ribosome-recycling factor"/>
    <property type="match status" value="1"/>
</dbReference>
<dbReference type="AlphaFoldDB" id="A0A0X8FCA8"/>
<evidence type="ECO:0000259" key="6">
    <source>
        <dbReference type="Pfam" id="PF01765"/>
    </source>
</evidence>